<dbReference type="OrthoDB" id="3910151at2759"/>
<accession>A0A6G1L640</accession>
<proteinExistence type="predicted"/>
<reference evidence="2" key="1">
    <citation type="journal article" date="2020" name="Stud. Mycol.">
        <title>101 Dothideomycetes genomes: a test case for predicting lifestyles and emergence of pathogens.</title>
        <authorList>
            <person name="Haridas S."/>
            <person name="Albert R."/>
            <person name="Binder M."/>
            <person name="Bloem J."/>
            <person name="Labutti K."/>
            <person name="Salamov A."/>
            <person name="Andreopoulos B."/>
            <person name="Baker S."/>
            <person name="Barry K."/>
            <person name="Bills G."/>
            <person name="Bluhm B."/>
            <person name="Cannon C."/>
            <person name="Castanera R."/>
            <person name="Culley D."/>
            <person name="Daum C."/>
            <person name="Ezra D."/>
            <person name="Gonzalez J."/>
            <person name="Henrissat B."/>
            <person name="Kuo A."/>
            <person name="Liang C."/>
            <person name="Lipzen A."/>
            <person name="Lutzoni F."/>
            <person name="Magnuson J."/>
            <person name="Mondo S."/>
            <person name="Nolan M."/>
            <person name="Ohm R."/>
            <person name="Pangilinan J."/>
            <person name="Park H.-J."/>
            <person name="Ramirez L."/>
            <person name="Alfaro M."/>
            <person name="Sun H."/>
            <person name="Tritt A."/>
            <person name="Yoshinaga Y."/>
            <person name="Zwiers L.-H."/>
            <person name="Turgeon B."/>
            <person name="Goodwin S."/>
            <person name="Spatafora J."/>
            <person name="Crous P."/>
            <person name="Grigoriev I."/>
        </authorList>
    </citation>
    <scope>NUCLEOTIDE SEQUENCE</scope>
    <source>
        <strain evidence="2">CBS 116005</strain>
    </source>
</reference>
<evidence type="ECO:0000256" key="1">
    <source>
        <dbReference type="SAM" id="MobiDB-lite"/>
    </source>
</evidence>
<feature type="compositionally biased region" description="Basic and acidic residues" evidence="1">
    <location>
        <begin position="124"/>
        <end position="149"/>
    </location>
</feature>
<feature type="region of interest" description="Disordered" evidence="1">
    <location>
        <begin position="42"/>
        <end position="220"/>
    </location>
</feature>
<evidence type="ECO:0000313" key="3">
    <source>
        <dbReference type="Proteomes" id="UP000799436"/>
    </source>
</evidence>
<dbReference type="EMBL" id="ML995848">
    <property type="protein sequence ID" value="KAF2768090.1"/>
    <property type="molecule type" value="Genomic_DNA"/>
</dbReference>
<dbReference type="AlphaFoldDB" id="A0A6G1L640"/>
<feature type="region of interest" description="Disordered" evidence="1">
    <location>
        <begin position="254"/>
        <end position="302"/>
    </location>
</feature>
<name>A0A6G1L640_9PEZI</name>
<organism evidence="2 3">
    <name type="scientific">Teratosphaeria nubilosa</name>
    <dbReference type="NCBI Taxonomy" id="161662"/>
    <lineage>
        <taxon>Eukaryota</taxon>
        <taxon>Fungi</taxon>
        <taxon>Dikarya</taxon>
        <taxon>Ascomycota</taxon>
        <taxon>Pezizomycotina</taxon>
        <taxon>Dothideomycetes</taxon>
        <taxon>Dothideomycetidae</taxon>
        <taxon>Mycosphaerellales</taxon>
        <taxon>Teratosphaeriaceae</taxon>
        <taxon>Teratosphaeria</taxon>
    </lineage>
</organism>
<feature type="compositionally biased region" description="Polar residues" evidence="1">
    <location>
        <begin position="257"/>
        <end position="268"/>
    </location>
</feature>
<feature type="compositionally biased region" description="Polar residues" evidence="1">
    <location>
        <begin position="67"/>
        <end position="81"/>
    </location>
</feature>
<gene>
    <name evidence="2" type="ORF">EJ03DRAFT_328643</name>
</gene>
<protein>
    <submittedName>
        <fullName evidence="2">Uncharacterized protein</fullName>
    </submittedName>
</protein>
<feature type="compositionally biased region" description="Basic and acidic residues" evidence="1">
    <location>
        <begin position="189"/>
        <end position="201"/>
    </location>
</feature>
<dbReference type="Proteomes" id="UP000799436">
    <property type="component" value="Unassembled WGS sequence"/>
</dbReference>
<keyword evidence="3" id="KW-1185">Reference proteome</keyword>
<evidence type="ECO:0000313" key="2">
    <source>
        <dbReference type="EMBL" id="KAF2768090.1"/>
    </source>
</evidence>
<sequence length="302" mass="33568">MAVQRPEPAWPATLRIKKRTPEPFDSEVLIAKLEAHLLEQDRKRAAKQAAPAAARTIFVPRTAAKHSASTTTPMLHTQTDQPPRKDSANSPPPLDIEDLNPKAVQAARSVGMSDAEILAQAAQDPHRRSTEQPRHLDDRRNQPACDVRRSTSHGHVGVYRPGDAAKRNGQRRTLPVLPQQTPNATVSPHDYDVAADRRPDPLDAFESTDEPAETRPSLSSKRPALKFHDRANWAQESECGDGTRHLLHWRVRKASNEMGTGTGTKSSSPPGPENLVGEAMKQMKEERSSRRRSRVMGFFKRP</sequence>
<feature type="compositionally biased region" description="Basic residues" evidence="1">
    <location>
        <begin position="289"/>
        <end position="302"/>
    </location>
</feature>